<dbReference type="HOGENOM" id="CLU_1918999_0_0_1"/>
<dbReference type="CTD" id="9804396"/>
<dbReference type="Proteomes" id="UP000483820">
    <property type="component" value="Chromosome II"/>
</dbReference>
<dbReference type="EMBL" id="WUAV01000002">
    <property type="protein sequence ID" value="KAF1767099.1"/>
    <property type="molecule type" value="Genomic_DNA"/>
</dbReference>
<gene>
    <name evidence="1" type="ORF">CRE_06289</name>
    <name evidence="2" type="ORF">GCK72_007057</name>
</gene>
<evidence type="ECO:0000313" key="3">
    <source>
        <dbReference type="Proteomes" id="UP000008281"/>
    </source>
</evidence>
<dbReference type="RefSeq" id="XP_003110243.1">
    <property type="nucleotide sequence ID" value="XM_003110195.1"/>
</dbReference>
<name>E3M0Y9_CAERE</name>
<dbReference type="EMBL" id="DS268421">
    <property type="protein sequence ID" value="EFO89032.1"/>
    <property type="molecule type" value="Genomic_DNA"/>
</dbReference>
<dbReference type="OrthoDB" id="5793797at2759"/>
<evidence type="ECO:0000313" key="1">
    <source>
        <dbReference type="EMBL" id="EFO89032.1"/>
    </source>
</evidence>
<sequence length="132" mass="15224">MKLGKPTDIQKTPSRGCLGMIARLLQSLTSARKPKSSVTKLEVEVWDEYPPIDTASTIADGFKYAIRLDRLCDRAIRDLEDWDYSYITSDTPKTEWNREEPKERFDRLMESSYDVYDLIAEREAIAKNSNIA</sequence>
<organism evidence="3">
    <name type="scientific">Caenorhabditis remanei</name>
    <name type="common">Caenorhabditis vulgaris</name>
    <dbReference type="NCBI Taxonomy" id="31234"/>
    <lineage>
        <taxon>Eukaryota</taxon>
        <taxon>Metazoa</taxon>
        <taxon>Ecdysozoa</taxon>
        <taxon>Nematoda</taxon>
        <taxon>Chromadorea</taxon>
        <taxon>Rhabditida</taxon>
        <taxon>Rhabditina</taxon>
        <taxon>Rhabditomorpha</taxon>
        <taxon>Rhabditoidea</taxon>
        <taxon>Rhabditidae</taxon>
        <taxon>Peloderinae</taxon>
        <taxon>Caenorhabditis</taxon>
    </lineage>
</organism>
<dbReference type="AlphaFoldDB" id="E3M0Y9"/>
<keyword evidence="3" id="KW-1185">Reference proteome</keyword>
<protein>
    <submittedName>
        <fullName evidence="1">Uncharacterized protein</fullName>
    </submittedName>
</protein>
<dbReference type="GeneID" id="9804396"/>
<dbReference type="KEGG" id="crq:GCK72_007057"/>
<reference evidence="2 4" key="2">
    <citation type="submission" date="2019-12" db="EMBL/GenBank/DDBJ databases">
        <title>Chromosome-level assembly of the Caenorhabditis remanei genome.</title>
        <authorList>
            <person name="Teterina A.A."/>
            <person name="Willis J.H."/>
            <person name="Phillips P.C."/>
        </authorList>
    </citation>
    <scope>NUCLEOTIDE SEQUENCE [LARGE SCALE GENOMIC DNA]</scope>
    <source>
        <strain evidence="2 4">PX506</strain>
        <tissue evidence="2">Whole organism</tissue>
    </source>
</reference>
<accession>E3M0Y9</accession>
<reference evidence="1" key="1">
    <citation type="submission" date="2007-07" db="EMBL/GenBank/DDBJ databases">
        <title>PCAP assembly of the Caenorhabditis remanei genome.</title>
        <authorList>
            <consortium name="The Caenorhabditis remanei Sequencing Consortium"/>
            <person name="Wilson R.K."/>
        </authorList>
    </citation>
    <scope>NUCLEOTIDE SEQUENCE [LARGE SCALE GENOMIC DNA]</scope>
    <source>
        <strain evidence="1">PB4641</strain>
    </source>
</reference>
<dbReference type="Proteomes" id="UP000008281">
    <property type="component" value="Unassembled WGS sequence"/>
</dbReference>
<evidence type="ECO:0000313" key="4">
    <source>
        <dbReference type="Proteomes" id="UP000483820"/>
    </source>
</evidence>
<evidence type="ECO:0000313" key="2">
    <source>
        <dbReference type="EMBL" id="KAF1767099.1"/>
    </source>
</evidence>
<proteinExistence type="predicted"/>